<feature type="region of interest" description="Disordered" evidence="1">
    <location>
        <begin position="1"/>
        <end position="21"/>
    </location>
</feature>
<dbReference type="AlphaFoldDB" id="A0A0P0WBM3"/>
<sequence length="107" mass="11543">TGRGERGRAGAGAGAVVHGGRGEVGGALLGEEVEHLVLEAPQRGLGEVRHLRRRQRGGDLGHEVREGLVRDGVDAHPGQLLLQLRVPVVLHVVVRPPRKLRRDHRPP</sequence>
<evidence type="ECO:0000313" key="2">
    <source>
        <dbReference type="EMBL" id="BAS89639.1"/>
    </source>
</evidence>
<feature type="non-terminal residue" evidence="2">
    <location>
        <position position="107"/>
    </location>
</feature>
<evidence type="ECO:0000256" key="1">
    <source>
        <dbReference type="SAM" id="MobiDB-lite"/>
    </source>
</evidence>
<protein>
    <submittedName>
        <fullName evidence="2">Os04g0470650 protein</fullName>
    </submittedName>
</protein>
<accession>A0A0P0WBM3</accession>
<gene>
    <name evidence="2" type="ordered locus">Os04g0470650</name>
    <name evidence="2" type="ORF">OSNPB_040470650</name>
</gene>
<feature type="compositionally biased region" description="Gly residues" evidence="1">
    <location>
        <begin position="9"/>
        <end position="21"/>
    </location>
</feature>
<reference evidence="3" key="1">
    <citation type="journal article" date="2005" name="Nature">
        <title>The map-based sequence of the rice genome.</title>
        <authorList>
            <consortium name="International rice genome sequencing project (IRGSP)"/>
            <person name="Matsumoto T."/>
            <person name="Wu J."/>
            <person name="Kanamori H."/>
            <person name="Katayose Y."/>
            <person name="Fujisawa M."/>
            <person name="Namiki N."/>
            <person name="Mizuno H."/>
            <person name="Yamamoto K."/>
            <person name="Antonio B.A."/>
            <person name="Baba T."/>
            <person name="Sakata K."/>
            <person name="Nagamura Y."/>
            <person name="Aoki H."/>
            <person name="Arikawa K."/>
            <person name="Arita K."/>
            <person name="Bito T."/>
            <person name="Chiden Y."/>
            <person name="Fujitsuka N."/>
            <person name="Fukunaka R."/>
            <person name="Hamada M."/>
            <person name="Harada C."/>
            <person name="Hayashi A."/>
            <person name="Hijishita S."/>
            <person name="Honda M."/>
            <person name="Hosokawa S."/>
            <person name="Ichikawa Y."/>
            <person name="Idonuma A."/>
            <person name="Iijima M."/>
            <person name="Ikeda M."/>
            <person name="Ikeno M."/>
            <person name="Ito K."/>
            <person name="Ito S."/>
            <person name="Ito T."/>
            <person name="Ito Y."/>
            <person name="Ito Y."/>
            <person name="Iwabuchi A."/>
            <person name="Kamiya K."/>
            <person name="Karasawa W."/>
            <person name="Kurita K."/>
            <person name="Katagiri S."/>
            <person name="Kikuta A."/>
            <person name="Kobayashi H."/>
            <person name="Kobayashi N."/>
            <person name="Machita K."/>
            <person name="Maehara T."/>
            <person name="Masukawa M."/>
            <person name="Mizubayashi T."/>
            <person name="Mukai Y."/>
            <person name="Nagasaki H."/>
            <person name="Nagata Y."/>
            <person name="Naito S."/>
            <person name="Nakashima M."/>
            <person name="Nakama Y."/>
            <person name="Nakamichi Y."/>
            <person name="Nakamura M."/>
            <person name="Meguro A."/>
            <person name="Negishi M."/>
            <person name="Ohta I."/>
            <person name="Ohta T."/>
            <person name="Okamoto M."/>
            <person name="Ono N."/>
            <person name="Saji S."/>
            <person name="Sakaguchi M."/>
            <person name="Sakai K."/>
            <person name="Shibata M."/>
            <person name="Shimokawa T."/>
            <person name="Song J."/>
            <person name="Takazaki Y."/>
            <person name="Terasawa K."/>
            <person name="Tsugane M."/>
            <person name="Tsuji K."/>
            <person name="Ueda S."/>
            <person name="Waki K."/>
            <person name="Yamagata H."/>
            <person name="Yamamoto M."/>
            <person name="Yamamoto S."/>
            <person name="Yamane H."/>
            <person name="Yoshiki S."/>
            <person name="Yoshihara R."/>
            <person name="Yukawa K."/>
            <person name="Zhong H."/>
            <person name="Yano M."/>
            <person name="Yuan Q."/>
            <person name="Ouyang S."/>
            <person name="Liu J."/>
            <person name="Jones K.M."/>
            <person name="Gansberger K."/>
            <person name="Moffat K."/>
            <person name="Hill J."/>
            <person name="Bera J."/>
            <person name="Fadrosh D."/>
            <person name="Jin S."/>
            <person name="Johri S."/>
            <person name="Kim M."/>
            <person name="Overton L."/>
            <person name="Reardon M."/>
            <person name="Tsitrin T."/>
            <person name="Vuong H."/>
            <person name="Weaver B."/>
            <person name="Ciecko A."/>
            <person name="Tallon L."/>
            <person name="Jackson J."/>
            <person name="Pai G."/>
            <person name="Aken S.V."/>
            <person name="Utterback T."/>
            <person name="Reidmuller S."/>
            <person name="Feldblyum T."/>
            <person name="Hsiao J."/>
            <person name="Zismann V."/>
            <person name="Iobst S."/>
            <person name="de Vazeille A.R."/>
            <person name="Buell C.R."/>
            <person name="Ying K."/>
            <person name="Li Y."/>
            <person name="Lu T."/>
            <person name="Huang Y."/>
            <person name="Zhao Q."/>
            <person name="Feng Q."/>
            <person name="Zhang L."/>
            <person name="Zhu J."/>
            <person name="Weng Q."/>
            <person name="Mu J."/>
            <person name="Lu Y."/>
            <person name="Fan D."/>
            <person name="Liu Y."/>
            <person name="Guan J."/>
            <person name="Zhang Y."/>
            <person name="Yu S."/>
            <person name="Liu X."/>
            <person name="Zhang Y."/>
            <person name="Hong G."/>
            <person name="Han B."/>
            <person name="Choisne N."/>
            <person name="Demange N."/>
            <person name="Orjeda G."/>
            <person name="Samain S."/>
            <person name="Cattolico L."/>
            <person name="Pelletier E."/>
            <person name="Couloux A."/>
            <person name="Segurens B."/>
            <person name="Wincker P."/>
            <person name="D'Hont A."/>
            <person name="Scarpelli C."/>
            <person name="Weissenbach J."/>
            <person name="Salanoubat M."/>
            <person name="Quetier F."/>
            <person name="Yu Y."/>
            <person name="Kim H.R."/>
            <person name="Rambo T."/>
            <person name="Currie J."/>
            <person name="Collura K."/>
            <person name="Luo M."/>
            <person name="Yang T."/>
            <person name="Ammiraju J.S.S."/>
            <person name="Engler F."/>
            <person name="Soderlund C."/>
            <person name="Wing R.A."/>
            <person name="Palmer L.E."/>
            <person name="de la Bastide M."/>
            <person name="Spiegel L."/>
            <person name="Nascimento L."/>
            <person name="Zutavern T."/>
            <person name="O'Shaughnessy A."/>
            <person name="Dike S."/>
            <person name="Dedhia N."/>
            <person name="Preston R."/>
            <person name="Balija V."/>
            <person name="McCombie W.R."/>
            <person name="Chow T."/>
            <person name="Chen H."/>
            <person name="Chung M."/>
            <person name="Chen C."/>
            <person name="Shaw J."/>
            <person name="Wu H."/>
            <person name="Hsiao K."/>
            <person name="Chao Y."/>
            <person name="Chu M."/>
            <person name="Cheng C."/>
            <person name="Hour A."/>
            <person name="Lee P."/>
            <person name="Lin S."/>
            <person name="Lin Y."/>
            <person name="Liou J."/>
            <person name="Liu S."/>
            <person name="Hsing Y."/>
            <person name="Raghuvanshi S."/>
            <person name="Mohanty A."/>
            <person name="Bharti A.K."/>
            <person name="Gaur A."/>
            <person name="Gupta V."/>
            <person name="Kumar D."/>
            <person name="Ravi V."/>
            <person name="Vij S."/>
            <person name="Kapur A."/>
            <person name="Khurana P."/>
            <person name="Khurana P."/>
            <person name="Khurana J.P."/>
            <person name="Tyagi A.K."/>
            <person name="Gaikwad K."/>
            <person name="Singh A."/>
            <person name="Dalal V."/>
            <person name="Srivastava S."/>
            <person name="Dixit A."/>
            <person name="Pal A.K."/>
            <person name="Ghazi I.A."/>
            <person name="Yadav M."/>
            <person name="Pandit A."/>
            <person name="Bhargava A."/>
            <person name="Sureshbabu K."/>
            <person name="Batra K."/>
            <person name="Sharma T.R."/>
            <person name="Mohapatra T."/>
            <person name="Singh N.K."/>
            <person name="Messing J."/>
            <person name="Nelson A.B."/>
            <person name="Fuks G."/>
            <person name="Kavchok S."/>
            <person name="Keizer G."/>
            <person name="Linton E."/>
            <person name="Llaca V."/>
            <person name="Song R."/>
            <person name="Tanyolac B."/>
            <person name="Young S."/>
            <person name="Ho-Il K."/>
            <person name="Hahn J.H."/>
            <person name="Sangsakoo G."/>
            <person name="Vanavichit A."/>
            <person name="de Mattos Luiz.A.T."/>
            <person name="Zimmer P.D."/>
            <person name="Malone G."/>
            <person name="Dellagostin O."/>
            <person name="de Oliveira A.C."/>
            <person name="Bevan M."/>
            <person name="Bancroft I."/>
            <person name="Minx P."/>
            <person name="Cordum H."/>
            <person name="Wilson R."/>
            <person name="Cheng Z."/>
            <person name="Jin W."/>
            <person name="Jiang J."/>
            <person name="Leong S.A."/>
            <person name="Iwama H."/>
            <person name="Gojobori T."/>
            <person name="Itoh T."/>
            <person name="Niimura Y."/>
            <person name="Fujii Y."/>
            <person name="Habara T."/>
            <person name="Sakai H."/>
            <person name="Sato Y."/>
            <person name="Wilson G."/>
            <person name="Kumar K."/>
            <person name="McCouch S."/>
            <person name="Juretic N."/>
            <person name="Hoen D."/>
            <person name="Wright S."/>
            <person name="Bruskiewich R."/>
            <person name="Bureau T."/>
            <person name="Miyao A."/>
            <person name="Hirochika H."/>
            <person name="Nishikawa T."/>
            <person name="Kadowaki K."/>
            <person name="Sugiura M."/>
            <person name="Burr B."/>
            <person name="Sasaki T."/>
        </authorList>
    </citation>
    <scope>NUCLEOTIDE SEQUENCE [LARGE SCALE GENOMIC DNA]</scope>
    <source>
        <strain evidence="3">cv. Nipponbare</strain>
    </source>
</reference>
<dbReference type="PaxDb" id="39947-A0A0P0WBM3"/>
<dbReference type="Gramene" id="Os04t0470650-00">
    <property type="protein sequence ID" value="Os04t0470650-00"/>
    <property type="gene ID" value="Os04g0470650"/>
</dbReference>
<keyword evidence="3" id="KW-1185">Reference proteome</keyword>
<reference evidence="2 3" key="3">
    <citation type="journal article" date="2013" name="Rice">
        <title>Improvement of the Oryza sativa Nipponbare reference genome using next generation sequence and optical map data.</title>
        <authorList>
            <person name="Kawahara Y."/>
            <person name="de la Bastide M."/>
            <person name="Hamilton J.P."/>
            <person name="Kanamori H."/>
            <person name="McCombie W.R."/>
            <person name="Ouyang S."/>
            <person name="Schwartz D.C."/>
            <person name="Tanaka T."/>
            <person name="Wu J."/>
            <person name="Zhou S."/>
            <person name="Childs K.L."/>
            <person name="Davidson R.M."/>
            <person name="Lin H."/>
            <person name="Quesada-Ocampo L."/>
            <person name="Vaillancourt B."/>
            <person name="Sakai H."/>
            <person name="Lee S.S."/>
            <person name="Kim J."/>
            <person name="Numa H."/>
            <person name="Itoh T."/>
            <person name="Buell C.R."/>
            <person name="Matsumoto T."/>
        </authorList>
    </citation>
    <scope>NUCLEOTIDE SEQUENCE [LARGE SCALE GENOMIC DNA]</scope>
    <source>
        <strain evidence="3">cv. Nipponbare</strain>
    </source>
</reference>
<feature type="non-terminal residue" evidence="2">
    <location>
        <position position="1"/>
    </location>
</feature>
<reference evidence="2 3" key="2">
    <citation type="journal article" date="2013" name="Plant Cell Physiol.">
        <title>Rice Annotation Project Database (RAP-DB): an integrative and interactive database for rice genomics.</title>
        <authorList>
            <person name="Sakai H."/>
            <person name="Lee S.S."/>
            <person name="Tanaka T."/>
            <person name="Numa H."/>
            <person name="Kim J."/>
            <person name="Kawahara Y."/>
            <person name="Wakimoto H."/>
            <person name="Yang C.C."/>
            <person name="Iwamoto M."/>
            <person name="Abe T."/>
            <person name="Yamada Y."/>
            <person name="Muto A."/>
            <person name="Inokuchi H."/>
            <person name="Ikemura T."/>
            <person name="Matsumoto T."/>
            <person name="Sasaki T."/>
            <person name="Itoh T."/>
        </authorList>
    </citation>
    <scope>NUCLEOTIDE SEQUENCE [LARGE SCALE GENOMIC DNA]</scope>
    <source>
        <strain evidence="3">cv. Nipponbare</strain>
    </source>
</reference>
<evidence type="ECO:0000313" key="3">
    <source>
        <dbReference type="Proteomes" id="UP000059680"/>
    </source>
</evidence>
<dbReference type="EMBL" id="AP014960">
    <property type="protein sequence ID" value="BAS89639.1"/>
    <property type="molecule type" value="Genomic_DNA"/>
</dbReference>
<organism evidence="2 3">
    <name type="scientific">Oryza sativa subsp. japonica</name>
    <name type="common">Rice</name>
    <dbReference type="NCBI Taxonomy" id="39947"/>
    <lineage>
        <taxon>Eukaryota</taxon>
        <taxon>Viridiplantae</taxon>
        <taxon>Streptophyta</taxon>
        <taxon>Embryophyta</taxon>
        <taxon>Tracheophyta</taxon>
        <taxon>Spermatophyta</taxon>
        <taxon>Magnoliopsida</taxon>
        <taxon>Liliopsida</taxon>
        <taxon>Poales</taxon>
        <taxon>Poaceae</taxon>
        <taxon>BOP clade</taxon>
        <taxon>Oryzoideae</taxon>
        <taxon>Oryzeae</taxon>
        <taxon>Oryzinae</taxon>
        <taxon>Oryza</taxon>
        <taxon>Oryza sativa</taxon>
    </lineage>
</organism>
<dbReference type="Proteomes" id="UP000059680">
    <property type="component" value="Chromosome 4"/>
</dbReference>
<name>A0A0P0WBM3_ORYSJ</name>
<dbReference type="InParanoid" id="A0A0P0WBM3"/>
<proteinExistence type="predicted"/>